<keyword evidence="7" id="KW-0865">Zymogen</keyword>
<evidence type="ECO:0000256" key="7">
    <source>
        <dbReference type="ARBA" id="ARBA00023145"/>
    </source>
</evidence>
<feature type="domain" description="Peptidase S53" evidence="9">
    <location>
        <begin position="247"/>
        <end position="640"/>
    </location>
</feature>
<keyword evidence="2" id="KW-0645">Protease</keyword>
<evidence type="ECO:0000256" key="3">
    <source>
        <dbReference type="ARBA" id="ARBA00022723"/>
    </source>
</evidence>
<protein>
    <recommendedName>
        <fullName evidence="9">Peptidase S53 domain-containing protein</fullName>
    </recommendedName>
</protein>
<proteinExistence type="predicted"/>
<dbReference type="InterPro" id="IPR023828">
    <property type="entry name" value="Peptidase_S8_Ser-AS"/>
</dbReference>
<keyword evidence="5" id="KW-0720">Serine protease</keyword>
<keyword evidence="6" id="KW-0106">Calcium</keyword>
<dbReference type="PANTHER" id="PTHR14218:SF15">
    <property type="entry name" value="TRIPEPTIDYL-PEPTIDASE 1"/>
    <property type="match status" value="1"/>
</dbReference>
<evidence type="ECO:0000313" key="11">
    <source>
        <dbReference type="Proteomes" id="UP000658656"/>
    </source>
</evidence>
<dbReference type="OrthoDB" id="3480681at2"/>
<keyword evidence="11" id="KW-1185">Reference proteome</keyword>
<dbReference type="EMBL" id="BNAV01000005">
    <property type="protein sequence ID" value="GHF63922.1"/>
    <property type="molecule type" value="Genomic_DNA"/>
</dbReference>
<organism evidence="10 11">
    <name type="scientific">Amycolatopsis bartoniae</name>
    <dbReference type="NCBI Taxonomy" id="941986"/>
    <lineage>
        <taxon>Bacteria</taxon>
        <taxon>Bacillati</taxon>
        <taxon>Actinomycetota</taxon>
        <taxon>Actinomycetes</taxon>
        <taxon>Pseudonocardiales</taxon>
        <taxon>Pseudonocardiaceae</taxon>
        <taxon>Amycolatopsis</taxon>
    </lineage>
</organism>
<dbReference type="PROSITE" id="PS51695">
    <property type="entry name" value="SEDOLISIN"/>
    <property type="match status" value="1"/>
</dbReference>
<dbReference type="InterPro" id="IPR036852">
    <property type="entry name" value="Peptidase_S8/S53_dom_sf"/>
</dbReference>
<evidence type="ECO:0000256" key="5">
    <source>
        <dbReference type="ARBA" id="ARBA00022825"/>
    </source>
</evidence>
<keyword evidence="3" id="KW-0479">Metal-binding</keyword>
<dbReference type="SUPFAM" id="SSF52743">
    <property type="entry name" value="Subtilisin-like"/>
    <property type="match status" value="1"/>
</dbReference>
<comment type="caution">
    <text evidence="10">The sequence shown here is derived from an EMBL/GenBank/DDBJ whole genome shotgun (WGS) entry which is preliminary data.</text>
</comment>
<keyword evidence="8" id="KW-0732">Signal</keyword>
<dbReference type="PROSITE" id="PS00138">
    <property type="entry name" value="SUBTILASE_SER"/>
    <property type="match status" value="1"/>
</dbReference>
<dbReference type="Pfam" id="PF09286">
    <property type="entry name" value="Pro-kuma_activ"/>
    <property type="match status" value="1"/>
</dbReference>
<evidence type="ECO:0000313" key="10">
    <source>
        <dbReference type="EMBL" id="GHF63922.1"/>
    </source>
</evidence>
<dbReference type="GO" id="GO:0006508">
    <property type="term" value="P:proteolysis"/>
    <property type="evidence" value="ECO:0007669"/>
    <property type="project" value="UniProtKB-KW"/>
</dbReference>
<evidence type="ECO:0000256" key="2">
    <source>
        <dbReference type="ARBA" id="ARBA00022670"/>
    </source>
</evidence>
<evidence type="ECO:0000259" key="9">
    <source>
        <dbReference type="PROSITE" id="PS51695"/>
    </source>
</evidence>
<gene>
    <name evidence="10" type="ORF">GCM10017566_42020</name>
</gene>
<dbReference type="InterPro" id="IPR050819">
    <property type="entry name" value="Tripeptidyl-peptidase_I"/>
</dbReference>
<dbReference type="GO" id="GO:0008240">
    <property type="term" value="F:tripeptidyl-peptidase activity"/>
    <property type="evidence" value="ECO:0007669"/>
    <property type="project" value="TreeGrafter"/>
</dbReference>
<name>A0A8H9J1G8_9PSEU</name>
<dbReference type="CDD" id="cd04056">
    <property type="entry name" value="Peptidases_S53"/>
    <property type="match status" value="1"/>
</dbReference>
<evidence type="ECO:0000256" key="6">
    <source>
        <dbReference type="ARBA" id="ARBA00022837"/>
    </source>
</evidence>
<evidence type="ECO:0000256" key="1">
    <source>
        <dbReference type="ARBA" id="ARBA00001913"/>
    </source>
</evidence>
<sequence length="1027" mass="103878">MANSVASAPSRHLRRGLTLAAAIAVGVSIAQSPAAVAAGTQELRPVGAAPQVPNNAVRLADPDANQPVELTVELSPRDPAALQAFVTAVSTPGSPQYKQYLAKGQFASAFGPTKATVDTVTAALKAQGLQPGSVSADGLSIPVRTTVGEAARALHVGFAGYRMSDGRTTYTNTDSPELPANAAAEVTGIVGLNNLVKPVPHHTTTGKTVAVPEGAGSPVHSNVATPTFCADVKQLAANSGLQDTQNYWEPATLAANYAYGTGALLNQYGNTGAGVTVGLLELENYDPQDIKAFNDCFGLRNAVSTVKVAGGPTLPPTYTTGVGLESALDIEVVAGIAPGAAIKVYQGPDNASSTDYLATYRQMVTDDAVQVISTSWGICETDMQAWDPGMRSAEANVFAMAAAQGQTVVAASGDSGSTGCYQNPSSPDVSNLVTDDPASQPNVLGVGGTRMTLPSGASTASQSTWNTPGTYPGASGGGVSRYQVLSGAANYQSTVQGSGYSNLCGAASGSTCRQVPDVSALADGDTGYLIANGHDGTPGQANFVQYWTTVGGTSGAAPLWAAILALTDASQSCAANGAVGFVNPTLYQHGTLLTDITVGNNKLDGSGYTGSLYPATTGYDLATGLGTPKAPALVETLCAAKPASVGSAFSAVTPARILDTRSSIGQPGTAPLGAGATLKLPVTNANGVPGGATAVVLNVTATEPTDGGFLTLWPDGSPRPASSNLNFSAGQTIPNLVTVPVGPNGTVDIYNRFGTVHVIADIFGYYSTGASSRFNPLTPTRVLDTRSATGVPGTAPLGAGATLQLPVTGRSGVPASGVTAVVLNVTATEPTDGGFLTLWPDGSSRPASSNLNFSAGQTIPNLVTVPVGPNGTVDIYNRFGTVHVIADLFGYFTNDGSGYLFHTSTPQRLLDTRSGQGVAAGQQVPVGPGGVLALPLQDSAGAGNYGPLATAKALMLNVTVTEPTDGGFLTVYPSGVARPASSNLNFTAGQTIPNAVVTPVNGSAIDFYNRFGTVQVIADLFGYYASN</sequence>
<dbReference type="PANTHER" id="PTHR14218">
    <property type="entry name" value="PROTEASE S8 TRIPEPTIDYL PEPTIDASE I CLN2"/>
    <property type="match status" value="1"/>
</dbReference>
<feature type="chain" id="PRO_5034885340" description="Peptidase S53 domain-containing protein" evidence="8">
    <location>
        <begin position="38"/>
        <end position="1027"/>
    </location>
</feature>
<dbReference type="SUPFAM" id="SSF54897">
    <property type="entry name" value="Protease propeptides/inhibitors"/>
    <property type="match status" value="1"/>
</dbReference>
<reference evidence="10" key="2">
    <citation type="submission" date="2020-09" db="EMBL/GenBank/DDBJ databases">
        <authorList>
            <person name="Sun Q."/>
            <person name="Zhou Y."/>
        </authorList>
    </citation>
    <scope>NUCLEOTIDE SEQUENCE</scope>
    <source>
        <strain evidence="10">CGMCC 4.7679</strain>
    </source>
</reference>
<dbReference type="InterPro" id="IPR015366">
    <property type="entry name" value="S53_propep"/>
</dbReference>
<dbReference type="SMART" id="SM00944">
    <property type="entry name" value="Pro-kuma_activ"/>
    <property type="match status" value="1"/>
</dbReference>
<dbReference type="Gene3D" id="3.40.50.200">
    <property type="entry name" value="Peptidase S8/S53 domain"/>
    <property type="match status" value="1"/>
</dbReference>
<dbReference type="InterPro" id="IPR030400">
    <property type="entry name" value="Sedolisin_dom"/>
</dbReference>
<comment type="cofactor">
    <cofactor evidence="1">
        <name>Ca(2+)</name>
        <dbReference type="ChEBI" id="CHEBI:29108"/>
    </cofactor>
</comment>
<dbReference type="Proteomes" id="UP000658656">
    <property type="component" value="Unassembled WGS sequence"/>
</dbReference>
<reference evidence="10" key="1">
    <citation type="journal article" date="2014" name="Int. J. Syst. Evol. Microbiol.">
        <title>Complete genome sequence of Corynebacterium casei LMG S-19264T (=DSM 44701T), isolated from a smear-ripened cheese.</title>
        <authorList>
            <consortium name="US DOE Joint Genome Institute (JGI-PGF)"/>
            <person name="Walter F."/>
            <person name="Albersmeier A."/>
            <person name="Kalinowski J."/>
            <person name="Ruckert C."/>
        </authorList>
    </citation>
    <scope>NUCLEOTIDE SEQUENCE</scope>
    <source>
        <strain evidence="10">CGMCC 4.7679</strain>
    </source>
</reference>
<accession>A0A8H9J1G8</accession>
<keyword evidence="4" id="KW-0378">Hydrolase</keyword>
<evidence type="ECO:0000256" key="8">
    <source>
        <dbReference type="SAM" id="SignalP"/>
    </source>
</evidence>
<evidence type="ECO:0000256" key="4">
    <source>
        <dbReference type="ARBA" id="ARBA00022801"/>
    </source>
</evidence>
<dbReference type="AlphaFoldDB" id="A0A8H9J1G8"/>
<dbReference type="CDD" id="cd11377">
    <property type="entry name" value="Pro-peptidase_S53"/>
    <property type="match status" value="1"/>
</dbReference>
<feature type="signal peptide" evidence="8">
    <location>
        <begin position="1"/>
        <end position="37"/>
    </location>
</feature>
<dbReference type="GO" id="GO:0004252">
    <property type="term" value="F:serine-type endopeptidase activity"/>
    <property type="evidence" value="ECO:0007669"/>
    <property type="project" value="InterPro"/>
</dbReference>
<dbReference type="GO" id="GO:0046872">
    <property type="term" value="F:metal ion binding"/>
    <property type="evidence" value="ECO:0007669"/>
    <property type="project" value="UniProtKB-KW"/>
</dbReference>
<dbReference type="RefSeq" id="WP_145937211.1">
    <property type="nucleotide sequence ID" value="NZ_BNAV01000005.1"/>
</dbReference>